<feature type="region of interest" description="Disordered" evidence="1">
    <location>
        <begin position="1"/>
        <end position="26"/>
    </location>
</feature>
<comment type="caution">
    <text evidence="2">The sequence shown here is derived from an EMBL/GenBank/DDBJ whole genome shotgun (WGS) entry which is preliminary data.</text>
</comment>
<dbReference type="AlphaFoldDB" id="A0A8J1UTU6"/>
<accession>A0A8J1UTU6</accession>
<feature type="non-terminal residue" evidence="2">
    <location>
        <position position="1"/>
    </location>
</feature>
<protein>
    <submittedName>
        <fullName evidence="2">Uncharacterized protein</fullName>
    </submittedName>
</protein>
<evidence type="ECO:0000313" key="3">
    <source>
        <dbReference type="Proteomes" id="UP000749559"/>
    </source>
</evidence>
<evidence type="ECO:0000313" key="2">
    <source>
        <dbReference type="EMBL" id="CAH1778855.1"/>
    </source>
</evidence>
<gene>
    <name evidence="2" type="ORF">OFUS_LOCUS5717</name>
</gene>
<proteinExistence type="predicted"/>
<organism evidence="2 3">
    <name type="scientific">Owenia fusiformis</name>
    <name type="common">Polychaete worm</name>
    <dbReference type="NCBI Taxonomy" id="6347"/>
    <lineage>
        <taxon>Eukaryota</taxon>
        <taxon>Metazoa</taxon>
        <taxon>Spiralia</taxon>
        <taxon>Lophotrochozoa</taxon>
        <taxon>Annelida</taxon>
        <taxon>Polychaeta</taxon>
        <taxon>Sedentaria</taxon>
        <taxon>Canalipalpata</taxon>
        <taxon>Sabellida</taxon>
        <taxon>Oweniida</taxon>
        <taxon>Oweniidae</taxon>
        <taxon>Owenia</taxon>
    </lineage>
</organism>
<sequence length="104" mass="11811">KTCMKTKKSYPRAKKKLQKQKGMNNRQNVSSGIKYYSYVYCDSLIFKAAHVYNIISNFSSYNGACLRLVSAHLLGFCSNQRPHALLKSNSSFFGPLMIIFNTLS</sequence>
<feature type="non-terminal residue" evidence="2">
    <location>
        <position position="104"/>
    </location>
</feature>
<reference evidence="2" key="1">
    <citation type="submission" date="2022-03" db="EMBL/GenBank/DDBJ databases">
        <authorList>
            <person name="Martin C."/>
        </authorList>
    </citation>
    <scope>NUCLEOTIDE SEQUENCE</scope>
</reference>
<name>A0A8J1UTU6_OWEFU</name>
<dbReference type="EMBL" id="CAIIXF020000003">
    <property type="protein sequence ID" value="CAH1778855.1"/>
    <property type="molecule type" value="Genomic_DNA"/>
</dbReference>
<feature type="compositionally biased region" description="Basic residues" evidence="1">
    <location>
        <begin position="1"/>
        <end position="19"/>
    </location>
</feature>
<keyword evidence="3" id="KW-1185">Reference proteome</keyword>
<dbReference type="Proteomes" id="UP000749559">
    <property type="component" value="Unassembled WGS sequence"/>
</dbReference>
<evidence type="ECO:0000256" key="1">
    <source>
        <dbReference type="SAM" id="MobiDB-lite"/>
    </source>
</evidence>